<protein>
    <submittedName>
        <fullName evidence="1">Uncharacterized protein</fullName>
    </submittedName>
</protein>
<sequence>MELIQLHFSTAFFLDVSVLERKKSKKIVKHQMTRLTFCSDFIIVKSL</sequence>
<dbReference type="Proteomes" id="UP000004968">
    <property type="component" value="Unassembled WGS sequence"/>
</dbReference>
<organism evidence="1 2">
    <name type="scientific">Hungatella hathewayi DSM 13479</name>
    <dbReference type="NCBI Taxonomy" id="566550"/>
    <lineage>
        <taxon>Bacteria</taxon>
        <taxon>Bacillati</taxon>
        <taxon>Bacillota</taxon>
        <taxon>Clostridia</taxon>
        <taxon>Lachnospirales</taxon>
        <taxon>Lachnospiraceae</taxon>
        <taxon>Hungatella</taxon>
    </lineage>
</organism>
<evidence type="ECO:0000313" key="2">
    <source>
        <dbReference type="Proteomes" id="UP000004968"/>
    </source>
</evidence>
<dbReference type="AlphaFoldDB" id="D3ABZ1"/>
<name>D3ABZ1_9FIRM</name>
<dbReference type="HOGENOM" id="CLU_3168963_0_0_9"/>
<proteinExistence type="predicted"/>
<gene>
    <name evidence="1" type="ORF">CLOSTHATH_01119</name>
</gene>
<evidence type="ECO:0000313" key="1">
    <source>
        <dbReference type="EMBL" id="EFD00709.1"/>
    </source>
</evidence>
<reference evidence="1 2" key="1">
    <citation type="submission" date="2010-01" db="EMBL/GenBank/DDBJ databases">
        <authorList>
            <person name="Weinstock G."/>
            <person name="Sodergren E."/>
            <person name="Clifton S."/>
            <person name="Fulton L."/>
            <person name="Fulton B."/>
            <person name="Courtney L."/>
            <person name="Fronick C."/>
            <person name="Harrison M."/>
            <person name="Strong C."/>
            <person name="Farmer C."/>
            <person name="Delahaunty K."/>
            <person name="Markovic C."/>
            <person name="Hall O."/>
            <person name="Minx P."/>
            <person name="Tomlinson C."/>
            <person name="Mitreva M."/>
            <person name="Nelson J."/>
            <person name="Hou S."/>
            <person name="Wollam A."/>
            <person name="Pepin K.H."/>
            <person name="Johnson M."/>
            <person name="Bhonagiri V."/>
            <person name="Nash W.E."/>
            <person name="Warren W."/>
            <person name="Chinwalla A."/>
            <person name="Mardis E.R."/>
            <person name="Wilson R.K."/>
        </authorList>
    </citation>
    <scope>NUCLEOTIDE SEQUENCE [LARGE SCALE GENOMIC DNA]</scope>
    <source>
        <strain evidence="1 2">DSM 13479</strain>
    </source>
</reference>
<accession>D3ABZ1</accession>
<dbReference type="EMBL" id="ACIO01000074">
    <property type="protein sequence ID" value="EFD00709.1"/>
    <property type="molecule type" value="Genomic_DNA"/>
</dbReference>
<comment type="caution">
    <text evidence="1">The sequence shown here is derived from an EMBL/GenBank/DDBJ whole genome shotgun (WGS) entry which is preliminary data.</text>
</comment>